<reference evidence="1" key="1">
    <citation type="journal article" date="2012" name="Nat. Genet.">
        <title>Whole-genome sequence of Schistosoma haematobium.</title>
        <authorList>
            <person name="Young N.D."/>
            <person name="Jex A.R."/>
            <person name="Li B."/>
            <person name="Liu S."/>
            <person name="Yang L."/>
            <person name="Xiong Z."/>
            <person name="Li Y."/>
            <person name="Cantacessi C."/>
            <person name="Hall R.S."/>
            <person name="Xu X."/>
            <person name="Chen F."/>
            <person name="Wu X."/>
            <person name="Zerlotini A."/>
            <person name="Oliveira G."/>
            <person name="Hofmann A."/>
            <person name="Zhang G."/>
            <person name="Fang X."/>
            <person name="Kang Y."/>
            <person name="Campbell B.E."/>
            <person name="Loukas A."/>
            <person name="Ranganathan S."/>
            <person name="Rollinson D."/>
            <person name="Rinaldi G."/>
            <person name="Brindley P.J."/>
            <person name="Yang H."/>
            <person name="Wang J."/>
            <person name="Wang J."/>
            <person name="Gasser R.B."/>
        </authorList>
    </citation>
    <scope>NUCLEOTIDE SEQUENCE</scope>
</reference>
<dbReference type="EMBL" id="AMPZ03000006">
    <property type="protein sequence ID" value="KAH9581877.1"/>
    <property type="molecule type" value="Genomic_DNA"/>
</dbReference>
<proteinExistence type="predicted"/>
<dbReference type="AlphaFoldDB" id="A0A922IL77"/>
<reference evidence="1" key="3">
    <citation type="submission" date="2021-06" db="EMBL/GenBank/DDBJ databases">
        <title>Chromosome-level genome assembly for S. haematobium.</title>
        <authorList>
            <person name="Stroehlein A.J."/>
        </authorList>
    </citation>
    <scope>NUCLEOTIDE SEQUENCE</scope>
</reference>
<name>A0A922IL77_SCHHA</name>
<evidence type="ECO:0000313" key="2">
    <source>
        <dbReference type="Proteomes" id="UP000471633"/>
    </source>
</evidence>
<dbReference type="Proteomes" id="UP000471633">
    <property type="component" value="Unassembled WGS sequence"/>
</dbReference>
<evidence type="ECO:0000313" key="1">
    <source>
        <dbReference type="EMBL" id="KAH9581877.1"/>
    </source>
</evidence>
<reference evidence="1" key="4">
    <citation type="journal article" date="2022" name="PLoS Pathog.">
        <title>Chromosome-level genome of Schistosoma haematobium underpins genome-wide explorations of molecular variation.</title>
        <authorList>
            <person name="Stroehlein A.J."/>
            <person name="Korhonen P.K."/>
            <person name="Lee V.V."/>
            <person name="Ralph S.A."/>
            <person name="Mentink-Kane M."/>
            <person name="You H."/>
            <person name="McManus D.P."/>
            <person name="Tchuente L.T."/>
            <person name="Stothard J.R."/>
            <person name="Kaur P."/>
            <person name="Dudchenko O."/>
            <person name="Aiden E.L."/>
            <person name="Yang B."/>
            <person name="Yang H."/>
            <person name="Emery A.M."/>
            <person name="Webster B.L."/>
            <person name="Brindley P.J."/>
            <person name="Rollinson D."/>
            <person name="Chang B.C.H."/>
            <person name="Gasser R.B."/>
            <person name="Young N.D."/>
        </authorList>
    </citation>
    <scope>NUCLEOTIDE SEQUENCE</scope>
</reference>
<gene>
    <name evidence="1" type="primary">LARGE2_4</name>
    <name evidence="1" type="ORF">MS3_00008880</name>
</gene>
<sequence>MNDCQTVMNNVSTTYTTVFHFLITSISLNSQLLNLMNTWKLHNMEYHFYSCGNHLTDIWWIQSRHPSGAKPFLKLMITEILPSTINKSIGIGLEQNPHFQEVMTKLESNWKVSLNILIHHYICNDLHFVLFKNNFTETIIYGRTVGDSELI</sequence>
<dbReference type="GeneID" id="24593542"/>
<dbReference type="RefSeq" id="XP_051065875.1">
    <property type="nucleotide sequence ID" value="XM_051217223.1"/>
</dbReference>
<protein>
    <submittedName>
        <fullName evidence="1">LARGE xylosyl- and glucuronyltransferase 2, variant 2</fullName>
    </submittedName>
</protein>
<comment type="caution">
    <text evidence="1">The sequence shown here is derived from an EMBL/GenBank/DDBJ whole genome shotgun (WGS) entry which is preliminary data.</text>
</comment>
<organism evidence="1 2">
    <name type="scientific">Schistosoma haematobium</name>
    <name type="common">Blood fluke</name>
    <dbReference type="NCBI Taxonomy" id="6185"/>
    <lineage>
        <taxon>Eukaryota</taxon>
        <taxon>Metazoa</taxon>
        <taxon>Spiralia</taxon>
        <taxon>Lophotrochozoa</taxon>
        <taxon>Platyhelminthes</taxon>
        <taxon>Trematoda</taxon>
        <taxon>Digenea</taxon>
        <taxon>Strigeidida</taxon>
        <taxon>Schistosomatoidea</taxon>
        <taxon>Schistosomatidae</taxon>
        <taxon>Schistosoma</taxon>
    </lineage>
</organism>
<keyword evidence="2" id="KW-1185">Reference proteome</keyword>
<accession>A0A922IL77</accession>
<reference evidence="1" key="2">
    <citation type="journal article" date="2019" name="Gigascience">
        <title>High-quality Schistosoma haematobium genome achieved by single-molecule and long-range sequencing.</title>
        <authorList>
            <person name="Stroehlein A.J."/>
            <person name="Korhonen P.K."/>
            <person name="Chong T.M."/>
            <person name="Lim Y.L."/>
            <person name="Chan K.G."/>
            <person name="Webster B."/>
            <person name="Rollinson D."/>
            <person name="Brindley P.J."/>
            <person name="Gasser R.B."/>
            <person name="Young N.D."/>
        </authorList>
    </citation>
    <scope>NUCLEOTIDE SEQUENCE</scope>
</reference>
<dbReference type="CTD" id="24593542"/>